<proteinExistence type="inferred from homology"/>
<sequence length="215" mass="23773">MAWRSPRRTEVDPQIFPGARILDVVNKVATQRPSRPLLSDLAELIETVPALAALRPLFENRTMRIEDELYEDVYEVRAELPGVDPDDDIDVTVRDGKLTISAQRSGPDENCGRSEFAYGSFTRTVTLPDGADADEINATYDRGILTVSVPLSDEHRVERHIEVVEIIAIDDDVDIDDDDVDDADDDLGDTDVLGDTDAHGDDHRAANGADQHEHA</sequence>
<dbReference type="Gene3D" id="2.60.40.790">
    <property type="match status" value="1"/>
</dbReference>
<feature type="compositionally biased region" description="Acidic residues" evidence="3">
    <location>
        <begin position="175"/>
        <end position="194"/>
    </location>
</feature>
<organism evidence="5 6">
    <name type="scientific">Mycolicibacterium poriferae</name>
    <dbReference type="NCBI Taxonomy" id="39694"/>
    <lineage>
        <taxon>Bacteria</taxon>
        <taxon>Bacillati</taxon>
        <taxon>Actinomycetota</taxon>
        <taxon>Actinomycetes</taxon>
        <taxon>Mycobacteriales</taxon>
        <taxon>Mycobacteriaceae</taxon>
        <taxon>Mycolicibacterium</taxon>
    </lineage>
</organism>
<dbReference type="InterPro" id="IPR031107">
    <property type="entry name" value="Small_HSP"/>
</dbReference>
<protein>
    <recommendedName>
        <fullName evidence="4">SHSP domain-containing protein</fullName>
    </recommendedName>
</protein>
<evidence type="ECO:0000256" key="1">
    <source>
        <dbReference type="PROSITE-ProRule" id="PRU00285"/>
    </source>
</evidence>
<name>A0A6N4VBF7_9MYCO</name>
<feature type="region of interest" description="Disordered" evidence="3">
    <location>
        <begin position="175"/>
        <end position="215"/>
    </location>
</feature>
<dbReference type="KEGG" id="mpof:MPOR_40980"/>
<dbReference type="SUPFAM" id="SSF49764">
    <property type="entry name" value="HSP20-like chaperones"/>
    <property type="match status" value="1"/>
</dbReference>
<feature type="compositionally biased region" description="Basic and acidic residues" evidence="3">
    <location>
        <begin position="196"/>
        <end position="215"/>
    </location>
</feature>
<evidence type="ECO:0000313" key="6">
    <source>
        <dbReference type="Proteomes" id="UP000466785"/>
    </source>
</evidence>
<accession>A0A6N4VBF7</accession>
<dbReference type="AlphaFoldDB" id="A0A6N4VBF7"/>
<dbReference type="InterPro" id="IPR008978">
    <property type="entry name" value="HSP20-like_chaperone"/>
</dbReference>
<evidence type="ECO:0000256" key="2">
    <source>
        <dbReference type="RuleBase" id="RU003616"/>
    </source>
</evidence>
<dbReference type="InterPro" id="IPR002068">
    <property type="entry name" value="A-crystallin/Hsp20_dom"/>
</dbReference>
<dbReference type="Pfam" id="PF00011">
    <property type="entry name" value="HSP20"/>
    <property type="match status" value="1"/>
</dbReference>
<dbReference type="Proteomes" id="UP000466785">
    <property type="component" value="Chromosome"/>
</dbReference>
<dbReference type="EMBL" id="AP022570">
    <property type="protein sequence ID" value="BBX53072.1"/>
    <property type="molecule type" value="Genomic_DNA"/>
</dbReference>
<gene>
    <name evidence="5" type="ORF">MPOR_40980</name>
</gene>
<evidence type="ECO:0000259" key="4">
    <source>
        <dbReference type="PROSITE" id="PS01031"/>
    </source>
</evidence>
<reference evidence="5 6" key="1">
    <citation type="journal article" date="2019" name="Emerg. Microbes Infect.">
        <title>Comprehensive subspecies identification of 175 nontuberculous mycobacteria species based on 7547 genomic profiles.</title>
        <authorList>
            <person name="Matsumoto Y."/>
            <person name="Kinjo T."/>
            <person name="Motooka D."/>
            <person name="Nabeya D."/>
            <person name="Jung N."/>
            <person name="Uechi K."/>
            <person name="Horii T."/>
            <person name="Iida T."/>
            <person name="Fujita J."/>
            <person name="Nakamura S."/>
        </authorList>
    </citation>
    <scope>NUCLEOTIDE SEQUENCE [LARGE SCALE GENOMIC DNA]</scope>
    <source>
        <strain evidence="5 6">JCM 12603</strain>
    </source>
</reference>
<dbReference type="PANTHER" id="PTHR11527">
    <property type="entry name" value="HEAT-SHOCK PROTEIN 20 FAMILY MEMBER"/>
    <property type="match status" value="1"/>
</dbReference>
<dbReference type="PROSITE" id="PS01031">
    <property type="entry name" value="SHSP"/>
    <property type="match status" value="1"/>
</dbReference>
<evidence type="ECO:0000313" key="5">
    <source>
        <dbReference type="EMBL" id="BBX53072.1"/>
    </source>
</evidence>
<comment type="similarity">
    <text evidence="1 2">Belongs to the small heat shock protein (HSP20) family.</text>
</comment>
<dbReference type="CDD" id="cd06464">
    <property type="entry name" value="ACD_sHsps-like"/>
    <property type="match status" value="1"/>
</dbReference>
<evidence type="ECO:0000256" key="3">
    <source>
        <dbReference type="SAM" id="MobiDB-lite"/>
    </source>
</evidence>
<feature type="domain" description="SHSP" evidence="4">
    <location>
        <begin position="56"/>
        <end position="167"/>
    </location>
</feature>
<keyword evidence="6" id="KW-1185">Reference proteome</keyword>